<evidence type="ECO:0000313" key="3">
    <source>
        <dbReference type="Proteomes" id="UP000307706"/>
    </source>
</evidence>
<dbReference type="InterPro" id="IPR053520">
    <property type="entry name" value="Transposase_Tn903"/>
</dbReference>
<reference evidence="3" key="2">
    <citation type="submission" date="2019-06" db="EMBL/GenBank/DDBJ databases">
        <title>Co-occurence of chitin degradation, pigmentation and bioactivity in marine Pseudoalteromonas.</title>
        <authorList>
            <person name="Sonnenschein E.C."/>
            <person name="Bech P.K."/>
        </authorList>
    </citation>
    <scope>NUCLEOTIDE SEQUENCE [LARGE SCALE GENOMIC DNA]</scope>
    <source>
        <strain evidence="3">S2231</strain>
    </source>
</reference>
<comment type="caution">
    <text evidence="2">The sequence shown here is derived from an EMBL/GenBank/DDBJ whole genome shotgun (WGS) entry which is preliminary data.</text>
</comment>
<dbReference type="EMBL" id="PNCL01000180">
    <property type="protein sequence ID" value="TMP52193.1"/>
    <property type="molecule type" value="Genomic_DNA"/>
</dbReference>
<reference evidence="2 3" key="1">
    <citation type="submission" date="2017-12" db="EMBL/GenBank/DDBJ databases">
        <authorList>
            <person name="Paulsen S."/>
            <person name="Gram L.K."/>
        </authorList>
    </citation>
    <scope>NUCLEOTIDE SEQUENCE [LARGE SCALE GENOMIC DNA]</scope>
    <source>
        <strain evidence="2 3">S2231</strain>
    </source>
</reference>
<protein>
    <recommendedName>
        <fullName evidence="1">Transposase DDE domain-containing protein</fullName>
    </recommendedName>
</protein>
<dbReference type="OrthoDB" id="6625134at2"/>
<dbReference type="Pfam" id="PF13737">
    <property type="entry name" value="DDE_Tnp_1_5"/>
    <property type="match status" value="1"/>
</dbReference>
<dbReference type="InterPro" id="IPR025668">
    <property type="entry name" value="Tnp_DDE_dom"/>
</dbReference>
<organism evidence="2 3">
    <name type="scientific">Pseudoalteromonas citrea</name>
    <dbReference type="NCBI Taxonomy" id="43655"/>
    <lineage>
        <taxon>Bacteria</taxon>
        <taxon>Pseudomonadati</taxon>
        <taxon>Pseudomonadota</taxon>
        <taxon>Gammaproteobacteria</taxon>
        <taxon>Alteromonadales</taxon>
        <taxon>Pseudoalteromonadaceae</taxon>
        <taxon>Pseudoalteromonas</taxon>
    </lineage>
</organism>
<dbReference type="RefSeq" id="WP_138637198.1">
    <property type="nucleotide sequence ID" value="NZ_PNCL01000180.1"/>
</dbReference>
<name>A0A5S3XFU5_9GAMM</name>
<dbReference type="InterPro" id="IPR053172">
    <property type="entry name" value="Tn903_transposase"/>
</dbReference>
<evidence type="ECO:0000259" key="1">
    <source>
        <dbReference type="Pfam" id="PF13737"/>
    </source>
</evidence>
<dbReference type="AlphaFoldDB" id="A0A5S3XFU5"/>
<dbReference type="Proteomes" id="UP000307706">
    <property type="component" value="Unassembled WGS sequence"/>
</dbReference>
<gene>
    <name evidence="2" type="ORF">CWB96_21945</name>
</gene>
<dbReference type="PANTHER" id="PTHR34631:SF3">
    <property type="entry name" value="ISSOD12 TRANSPOSASE TNPA_ISSOD12"/>
    <property type="match status" value="1"/>
</dbReference>
<sequence length="153" mass="17482">MKKKIRNWSQYNRALVQRGNINIWLSDSAISKWQNNEKHGGRGRSNYYSDLAIETCLTLRAVFHLPLRALEGFVNSLLTMMDASLQSPGYSCLCKRSKTLDVQYRKSASKGFIDIVVDSTGLEVYGNGEWHTRKHRATIALSRRCDKSRYCGC</sequence>
<feature type="domain" description="Transposase DDE" evidence="1">
    <location>
        <begin position="16"/>
        <end position="126"/>
    </location>
</feature>
<dbReference type="PANTHER" id="PTHR34631">
    <property type="match status" value="1"/>
</dbReference>
<proteinExistence type="predicted"/>
<accession>A0A5S3XFU5</accession>
<evidence type="ECO:0000313" key="2">
    <source>
        <dbReference type="EMBL" id="TMP52193.1"/>
    </source>
</evidence>
<dbReference type="NCBIfam" id="NF033579">
    <property type="entry name" value="transpos_IS5_2"/>
    <property type="match status" value="1"/>
</dbReference>